<dbReference type="SMART" id="SM00353">
    <property type="entry name" value="HLH"/>
    <property type="match status" value="1"/>
</dbReference>
<name>A0A1D1VMN1_RAMVA</name>
<feature type="compositionally biased region" description="Low complexity" evidence="7">
    <location>
        <begin position="911"/>
        <end position="937"/>
    </location>
</feature>
<evidence type="ECO:0000256" key="4">
    <source>
        <dbReference type="ARBA" id="ARBA00023163"/>
    </source>
</evidence>
<dbReference type="Pfam" id="PF00010">
    <property type="entry name" value="HLH"/>
    <property type="match status" value="1"/>
</dbReference>
<keyword evidence="6" id="KW-0175">Coiled coil</keyword>
<evidence type="ECO:0000259" key="8">
    <source>
        <dbReference type="PROSITE" id="PS50888"/>
    </source>
</evidence>
<keyword evidence="5" id="KW-0539">Nucleus</keyword>
<dbReference type="OrthoDB" id="6022628at2759"/>
<evidence type="ECO:0000256" key="3">
    <source>
        <dbReference type="ARBA" id="ARBA00023125"/>
    </source>
</evidence>
<feature type="region of interest" description="Disordered" evidence="7">
    <location>
        <begin position="414"/>
        <end position="434"/>
    </location>
</feature>
<evidence type="ECO:0000256" key="1">
    <source>
        <dbReference type="ARBA" id="ARBA00004123"/>
    </source>
</evidence>
<comment type="caution">
    <text evidence="9">The sequence shown here is derived from an EMBL/GenBank/DDBJ whole genome shotgun (WGS) entry which is preliminary data.</text>
</comment>
<dbReference type="InterPro" id="IPR052207">
    <property type="entry name" value="Max-like/E-box_TFs"/>
</dbReference>
<dbReference type="CDD" id="cd11405">
    <property type="entry name" value="bHLHzip_MLXIP_like"/>
    <property type="match status" value="1"/>
</dbReference>
<evidence type="ECO:0000256" key="7">
    <source>
        <dbReference type="SAM" id="MobiDB-lite"/>
    </source>
</evidence>
<comment type="subcellular location">
    <subcellularLocation>
        <location evidence="1">Nucleus</location>
    </subcellularLocation>
</comment>
<evidence type="ECO:0000256" key="6">
    <source>
        <dbReference type="SAM" id="Coils"/>
    </source>
</evidence>
<feature type="region of interest" description="Disordered" evidence="7">
    <location>
        <begin position="514"/>
        <end position="604"/>
    </location>
</feature>
<proteinExistence type="predicted"/>
<dbReference type="EMBL" id="BDGG01000007">
    <property type="protein sequence ID" value="GAV01393.1"/>
    <property type="molecule type" value="Genomic_DNA"/>
</dbReference>
<feature type="compositionally biased region" description="Polar residues" evidence="7">
    <location>
        <begin position="484"/>
        <end position="493"/>
    </location>
</feature>
<dbReference type="AlphaFoldDB" id="A0A1D1VMN1"/>
<dbReference type="PANTHER" id="PTHR15741">
    <property type="entry name" value="BASIC HELIX-LOOP-HELIX ZIP TRANSCRIPTION FACTOR"/>
    <property type="match status" value="1"/>
</dbReference>
<feature type="compositionally biased region" description="Polar residues" evidence="7">
    <location>
        <begin position="514"/>
        <end position="526"/>
    </location>
</feature>
<dbReference type="GO" id="GO:0005634">
    <property type="term" value="C:nucleus"/>
    <property type="evidence" value="ECO:0007669"/>
    <property type="project" value="UniProtKB-SubCell"/>
</dbReference>
<dbReference type="GO" id="GO:0046983">
    <property type="term" value="F:protein dimerization activity"/>
    <property type="evidence" value="ECO:0007669"/>
    <property type="project" value="InterPro"/>
</dbReference>
<feature type="region of interest" description="Disordered" evidence="7">
    <location>
        <begin position="480"/>
        <end position="500"/>
    </location>
</feature>
<dbReference type="Proteomes" id="UP000186922">
    <property type="component" value="Unassembled WGS sequence"/>
</dbReference>
<accession>A0A1D1VMN1</accession>
<reference evidence="9 10" key="1">
    <citation type="journal article" date="2016" name="Nat. Commun.">
        <title>Extremotolerant tardigrade genome and improved radiotolerance of human cultured cells by tardigrade-unique protein.</title>
        <authorList>
            <person name="Hashimoto T."/>
            <person name="Horikawa D.D."/>
            <person name="Saito Y."/>
            <person name="Kuwahara H."/>
            <person name="Kozuka-Hata H."/>
            <person name="Shin-I T."/>
            <person name="Minakuchi Y."/>
            <person name="Ohishi K."/>
            <person name="Motoyama A."/>
            <person name="Aizu T."/>
            <person name="Enomoto A."/>
            <person name="Kondo K."/>
            <person name="Tanaka S."/>
            <person name="Hara Y."/>
            <person name="Koshikawa S."/>
            <person name="Sagara H."/>
            <person name="Miura T."/>
            <person name="Yokobori S."/>
            <person name="Miyagawa K."/>
            <person name="Suzuki Y."/>
            <person name="Kubo T."/>
            <person name="Oyama M."/>
            <person name="Kohara Y."/>
            <person name="Fujiyama A."/>
            <person name="Arakawa K."/>
            <person name="Katayama T."/>
            <person name="Toyoda A."/>
            <person name="Kunieda T."/>
        </authorList>
    </citation>
    <scope>NUCLEOTIDE SEQUENCE [LARGE SCALE GENOMIC DNA]</scope>
    <source>
        <strain evidence="9 10">YOKOZUNA-1</strain>
    </source>
</reference>
<sequence length="937" mass="103894">MLGVMSGQMNVSRMRGAIGSGATSASAFMQQTPGSYAFHHHHKETIHSGHFMVSNVPQDEEDDNADGVDIERIQADASGLQDGLRTAEPGPSFVQVKESLPPGRQRANSDPMKDMGAALNISHRKVIDSSLSKLFECMTLAYKAKLTSPKWNNFKGLKLRWTIKIRLNNIIWRAWHMQFVKQVRPLIAPFAIEVDPHPHAKDEAVILEGKYWKRRLSMVSAEYRRWRVWYRDRAAGVAQKRQTLRPGVNNAEYSERLERGEPFGLNNTVWTQQPSYEEMSVENDDFFPADFTDALLARISTQPFAFPNPREIAQAGYADFIQPGLLAMQPTLEDLMDTLEPLQEFFSTSGMSNFGSQYSNYGLASIDNPGMMPQNMQNNIIQENSMLTMSNEAYTMVPSNNYWRPTIADLTNTQQQTPSETPQQAPFTNFNNTSTQYATQNNTQQRYTNYQNETENTYNQLLRPTLHVSQSVPQGVIDTGGAQTGNEMKQRSFSGPVRGQPLIDPTILSSLAGSLSRPTSASNSSLAVKMPGSSATNASHEELKRPLASSPLGGGVKTSPIKKMARTKESFVVPQSQPVKGRRSTKNVKAVEEATRRGMQPPPICTTTNYTNFDGSLGDSQVSLAQLLTGGSPFGQQSSVQIHQIQTAPGSQVSTIVANTASTKLAPKTAGSVQQDAGPSRPEPIVPKLEFMSTHDAGFRFKAEEFDKSPRSMDSKRINHITAEQKRRGHIKSGFEVLHSLVPSLAQSSSAKVSKAVVLSKGAEYLRQLKEERKAMHSEMEMLKQQIDTINQAVVACQQKLPATGAPIANRARNDRMNDMLDEYIRQRTLQNWKFWLFSHVMKPLLESYTCQVSTRSLDDLCQSTSSWVDQQCTLVHLRPLIKESMRKLSTTTHILSDPARLPDEARQAVKKSSSATSLSSLSHSAASSASVSHSTS</sequence>
<keyword evidence="10" id="KW-1185">Reference proteome</keyword>
<dbReference type="GO" id="GO:0000978">
    <property type="term" value="F:RNA polymerase II cis-regulatory region sequence-specific DNA binding"/>
    <property type="evidence" value="ECO:0007669"/>
    <property type="project" value="TreeGrafter"/>
</dbReference>
<evidence type="ECO:0000256" key="2">
    <source>
        <dbReference type="ARBA" id="ARBA00023015"/>
    </source>
</evidence>
<feature type="domain" description="BHLH" evidence="8">
    <location>
        <begin position="715"/>
        <end position="769"/>
    </location>
</feature>
<dbReference type="PROSITE" id="PS50888">
    <property type="entry name" value="BHLH"/>
    <property type="match status" value="1"/>
</dbReference>
<evidence type="ECO:0000313" key="9">
    <source>
        <dbReference type="EMBL" id="GAV01393.1"/>
    </source>
</evidence>
<protein>
    <recommendedName>
        <fullName evidence="8">BHLH domain-containing protein</fullName>
    </recommendedName>
</protein>
<dbReference type="GO" id="GO:0000981">
    <property type="term" value="F:DNA-binding transcription factor activity, RNA polymerase II-specific"/>
    <property type="evidence" value="ECO:0007669"/>
    <property type="project" value="TreeGrafter"/>
</dbReference>
<dbReference type="CDD" id="cd21739">
    <property type="entry name" value="NES2-NLS_ChREBP-like"/>
    <property type="match status" value="1"/>
</dbReference>
<dbReference type="PANTHER" id="PTHR15741:SF37">
    <property type="entry name" value="LD38259P"/>
    <property type="match status" value="1"/>
</dbReference>
<dbReference type="SUPFAM" id="SSF47459">
    <property type="entry name" value="HLH, helix-loop-helix DNA-binding domain"/>
    <property type="match status" value="1"/>
</dbReference>
<feature type="coiled-coil region" evidence="6">
    <location>
        <begin position="766"/>
        <end position="800"/>
    </location>
</feature>
<feature type="region of interest" description="Disordered" evidence="7">
    <location>
        <begin position="900"/>
        <end position="937"/>
    </location>
</feature>
<keyword evidence="3" id="KW-0238">DNA-binding</keyword>
<evidence type="ECO:0000256" key="5">
    <source>
        <dbReference type="ARBA" id="ARBA00023242"/>
    </source>
</evidence>
<keyword evidence="4" id="KW-0804">Transcription</keyword>
<dbReference type="InterPro" id="IPR036638">
    <property type="entry name" value="HLH_DNA-bd_sf"/>
</dbReference>
<dbReference type="Gene3D" id="4.10.280.10">
    <property type="entry name" value="Helix-loop-helix DNA-binding domain"/>
    <property type="match status" value="1"/>
</dbReference>
<keyword evidence="2" id="KW-0805">Transcription regulation</keyword>
<dbReference type="STRING" id="947166.A0A1D1VMN1"/>
<gene>
    <name evidence="9" type="primary">RvY_12115-1</name>
    <name evidence="9" type="synonym">RvY_12115.1</name>
    <name evidence="9" type="ORF">RvY_12115</name>
</gene>
<evidence type="ECO:0000313" key="10">
    <source>
        <dbReference type="Proteomes" id="UP000186922"/>
    </source>
</evidence>
<dbReference type="InterPro" id="IPR011598">
    <property type="entry name" value="bHLH_dom"/>
</dbReference>
<organism evidence="9 10">
    <name type="scientific">Ramazzottius varieornatus</name>
    <name type="common">Water bear</name>
    <name type="synonym">Tardigrade</name>
    <dbReference type="NCBI Taxonomy" id="947166"/>
    <lineage>
        <taxon>Eukaryota</taxon>
        <taxon>Metazoa</taxon>
        <taxon>Ecdysozoa</taxon>
        <taxon>Tardigrada</taxon>
        <taxon>Eutardigrada</taxon>
        <taxon>Parachela</taxon>
        <taxon>Hypsibioidea</taxon>
        <taxon>Ramazzottiidae</taxon>
        <taxon>Ramazzottius</taxon>
    </lineage>
</organism>